<comment type="caution">
    <text evidence="10">The sequence shown here is derived from an EMBL/GenBank/DDBJ whole genome shotgun (WGS) entry which is preliminary data.</text>
</comment>
<dbReference type="PANTHER" id="PTHR35789">
    <property type="entry name" value="SPORE GERMINATION PROTEIN B3"/>
    <property type="match status" value="1"/>
</dbReference>
<evidence type="ECO:0000256" key="1">
    <source>
        <dbReference type="ARBA" id="ARBA00004635"/>
    </source>
</evidence>
<dbReference type="GeneID" id="89499444"/>
<evidence type="ECO:0000259" key="9">
    <source>
        <dbReference type="Pfam" id="PF25198"/>
    </source>
</evidence>
<reference evidence="10 11" key="1">
    <citation type="submission" date="2013-03" db="EMBL/GenBank/DDBJ databases">
        <title>Assembly of a new bacterial strain Brevibacillus borstelensis AK1.</title>
        <authorList>
            <person name="Rajan I."/>
            <person name="PoliReddy D."/>
            <person name="Sugumar T."/>
            <person name="Rathinam K."/>
            <person name="Alqarawi S."/>
            <person name="Khalil A.B."/>
            <person name="Sivakumar N."/>
        </authorList>
    </citation>
    <scope>NUCLEOTIDE SEQUENCE [LARGE SCALE GENOMIC DNA]</scope>
    <source>
        <strain evidence="10 11">AK1</strain>
    </source>
</reference>
<accession>M8DKK7</accession>
<comment type="subcellular location">
    <subcellularLocation>
        <location evidence="1">Membrane</location>
        <topology evidence="1">Lipid-anchor</topology>
    </subcellularLocation>
</comment>
<dbReference type="InterPro" id="IPR046953">
    <property type="entry name" value="Spore_GerAC-like_C"/>
</dbReference>
<dbReference type="InterPro" id="IPR008844">
    <property type="entry name" value="Spore_GerAC-like"/>
</dbReference>
<proteinExistence type="inferred from homology"/>
<feature type="domain" description="Spore germination protein N-terminal" evidence="9">
    <location>
        <begin position="28"/>
        <end position="226"/>
    </location>
</feature>
<organism evidence="10 11">
    <name type="scientific">Brevibacillus borstelensis AK1</name>
    <dbReference type="NCBI Taxonomy" id="1300222"/>
    <lineage>
        <taxon>Bacteria</taxon>
        <taxon>Bacillati</taxon>
        <taxon>Bacillota</taxon>
        <taxon>Bacilli</taxon>
        <taxon>Bacillales</taxon>
        <taxon>Paenibacillaceae</taxon>
        <taxon>Brevibacillus</taxon>
    </lineage>
</organism>
<dbReference type="GO" id="GO:0009847">
    <property type="term" value="P:spore germination"/>
    <property type="evidence" value="ECO:0007669"/>
    <property type="project" value="InterPro"/>
</dbReference>
<dbReference type="Pfam" id="PF05504">
    <property type="entry name" value="Spore_GerAC"/>
    <property type="match status" value="1"/>
</dbReference>
<dbReference type="AlphaFoldDB" id="M8DKK7"/>
<dbReference type="Pfam" id="PF25198">
    <property type="entry name" value="Spore_GerAC_N"/>
    <property type="match status" value="1"/>
</dbReference>
<evidence type="ECO:0000256" key="5">
    <source>
        <dbReference type="ARBA" id="ARBA00023136"/>
    </source>
</evidence>
<dbReference type="Gene3D" id="3.30.300.210">
    <property type="entry name" value="Nutrient germinant receptor protein C, domain 3"/>
    <property type="match status" value="1"/>
</dbReference>
<keyword evidence="6" id="KW-0564">Palmitate</keyword>
<evidence type="ECO:0000313" key="10">
    <source>
        <dbReference type="EMBL" id="EMT54128.1"/>
    </source>
</evidence>
<dbReference type="OrthoDB" id="9816067at2"/>
<name>M8DKK7_9BACL</name>
<gene>
    <name evidence="10" type="ORF">I532_00940</name>
</gene>
<dbReference type="PROSITE" id="PS51257">
    <property type="entry name" value="PROKAR_LIPOPROTEIN"/>
    <property type="match status" value="1"/>
</dbReference>
<protein>
    <submittedName>
        <fullName evidence="10">Germination protein, GerC family</fullName>
    </submittedName>
</protein>
<dbReference type="EMBL" id="APBN01000001">
    <property type="protein sequence ID" value="EMT54128.1"/>
    <property type="molecule type" value="Genomic_DNA"/>
</dbReference>
<dbReference type="GO" id="GO:0016020">
    <property type="term" value="C:membrane"/>
    <property type="evidence" value="ECO:0007669"/>
    <property type="project" value="UniProtKB-SubCell"/>
</dbReference>
<dbReference type="PANTHER" id="PTHR35789:SF1">
    <property type="entry name" value="SPORE GERMINATION PROTEIN B3"/>
    <property type="match status" value="1"/>
</dbReference>
<dbReference type="InterPro" id="IPR057336">
    <property type="entry name" value="GerAC_N"/>
</dbReference>
<dbReference type="STRING" id="1300222.I532_00940"/>
<keyword evidence="4" id="KW-0732">Signal</keyword>
<dbReference type="Proteomes" id="UP000012081">
    <property type="component" value="Unassembled WGS sequence"/>
</dbReference>
<keyword evidence="3" id="KW-0309">Germination</keyword>
<keyword evidence="11" id="KW-1185">Reference proteome</keyword>
<dbReference type="RefSeq" id="WP_003385822.1">
    <property type="nucleotide sequence ID" value="NZ_APBN01000001.1"/>
</dbReference>
<evidence type="ECO:0000256" key="6">
    <source>
        <dbReference type="ARBA" id="ARBA00023139"/>
    </source>
</evidence>
<evidence type="ECO:0000259" key="8">
    <source>
        <dbReference type="Pfam" id="PF05504"/>
    </source>
</evidence>
<dbReference type="NCBIfam" id="TIGR02887">
    <property type="entry name" value="spore_ger_x_C"/>
    <property type="match status" value="1"/>
</dbReference>
<dbReference type="InterPro" id="IPR038501">
    <property type="entry name" value="Spore_GerAC_C_sf"/>
</dbReference>
<dbReference type="PATRIC" id="fig|1300222.3.peg.201"/>
<keyword evidence="7" id="KW-0449">Lipoprotein</keyword>
<sequence length="408" mass="45666">MIGNTHKKHLNIVLILALLLPFLTGCWDRTEIETRANILGIAIDVSEDNQQMHESEVNHMTGIFPEPNKKLIQITAQIAVPGRIPLGPESGSNGSQKPVWLVSTVGHTLDDAILNLQQEIADRLFFGHLRVIIVSNEVARKGLGDLNDYLRRNPEVRRTAWMIISNGRASKVMESSPQLERIPTLYLSAMMENAVSLGKFPRAFLGLFWSASSKLGQEPFLPVVEVKRHENTEISGMAYFQGDRMVGVLQPLEIGFYMAVMGIKQGGYSAFTPVPGQPGSVLVRSRSRDAQIDAVLDHGQPKIKLFIHVEADIVEKTKNTRSLNQPGLLKDISAEVSDRGKNTIKNILAMTQKNGSDIFGFGEHVRAKLPDYWNTHIKTKENWRKKFKELDVEINFTTTIRRVGMRLG</sequence>
<evidence type="ECO:0000256" key="7">
    <source>
        <dbReference type="ARBA" id="ARBA00023288"/>
    </source>
</evidence>
<evidence type="ECO:0000256" key="2">
    <source>
        <dbReference type="ARBA" id="ARBA00007886"/>
    </source>
</evidence>
<evidence type="ECO:0000256" key="3">
    <source>
        <dbReference type="ARBA" id="ARBA00022544"/>
    </source>
</evidence>
<keyword evidence="5" id="KW-0472">Membrane</keyword>
<evidence type="ECO:0000313" key="11">
    <source>
        <dbReference type="Proteomes" id="UP000012081"/>
    </source>
</evidence>
<comment type="similarity">
    <text evidence="2">Belongs to the GerABKC lipoprotein family.</text>
</comment>
<evidence type="ECO:0000256" key="4">
    <source>
        <dbReference type="ARBA" id="ARBA00022729"/>
    </source>
</evidence>
<feature type="domain" description="Spore germination GerAC-like C-terminal" evidence="8">
    <location>
        <begin position="235"/>
        <end position="404"/>
    </location>
</feature>